<protein>
    <submittedName>
        <fullName evidence="2">Uncharacterized protein</fullName>
    </submittedName>
</protein>
<gene>
    <name evidence="2" type="ORF">DFO77_10286</name>
</gene>
<evidence type="ECO:0000313" key="2">
    <source>
        <dbReference type="EMBL" id="RCW38932.1"/>
    </source>
</evidence>
<proteinExistence type="predicted"/>
<organism evidence="2 3">
    <name type="scientific">Marinilabilia salmonicolor</name>
    <dbReference type="NCBI Taxonomy" id="989"/>
    <lineage>
        <taxon>Bacteria</taxon>
        <taxon>Pseudomonadati</taxon>
        <taxon>Bacteroidota</taxon>
        <taxon>Bacteroidia</taxon>
        <taxon>Marinilabiliales</taxon>
        <taxon>Marinilabiliaceae</taxon>
        <taxon>Marinilabilia</taxon>
    </lineage>
</organism>
<comment type="caution">
    <text evidence="2">The sequence shown here is derived from an EMBL/GenBank/DDBJ whole genome shotgun (WGS) entry which is preliminary data.</text>
</comment>
<keyword evidence="1" id="KW-0812">Transmembrane</keyword>
<feature type="transmembrane region" description="Helical" evidence="1">
    <location>
        <begin position="17"/>
        <end position="36"/>
    </location>
</feature>
<evidence type="ECO:0000313" key="3">
    <source>
        <dbReference type="Proteomes" id="UP000252733"/>
    </source>
</evidence>
<sequence length="43" mass="4636">MSSMFCVLGFGVLGSGFWVWCYGFGVLGFGVAGRWFPLQGVRG</sequence>
<name>A0A368VCU2_9BACT</name>
<keyword evidence="1" id="KW-1133">Transmembrane helix</keyword>
<dbReference type="Proteomes" id="UP000252733">
    <property type="component" value="Unassembled WGS sequence"/>
</dbReference>
<reference evidence="2 3" key="1">
    <citation type="submission" date="2018-07" db="EMBL/GenBank/DDBJ databases">
        <title>Freshwater and sediment microbial communities from various areas in North America, analyzing microbe dynamics in response to fracking.</title>
        <authorList>
            <person name="Lamendella R."/>
        </authorList>
    </citation>
    <scope>NUCLEOTIDE SEQUENCE [LARGE SCALE GENOMIC DNA]</scope>
    <source>
        <strain evidence="2 3">160A</strain>
    </source>
</reference>
<keyword evidence="3" id="KW-1185">Reference proteome</keyword>
<keyword evidence="1" id="KW-0472">Membrane</keyword>
<dbReference type="EMBL" id="QPIZ01000002">
    <property type="protein sequence ID" value="RCW38932.1"/>
    <property type="molecule type" value="Genomic_DNA"/>
</dbReference>
<evidence type="ECO:0000256" key="1">
    <source>
        <dbReference type="SAM" id="Phobius"/>
    </source>
</evidence>
<accession>A0A368VCU2</accession>
<dbReference type="AlphaFoldDB" id="A0A368VCU2"/>